<name>A0ABV4CXR5_9BACT</name>
<evidence type="ECO:0000313" key="1">
    <source>
        <dbReference type="EMBL" id="MEY8246146.1"/>
    </source>
</evidence>
<gene>
    <name evidence="1" type="ORF">AAK873_11035</name>
</gene>
<dbReference type="Proteomes" id="UP001565200">
    <property type="component" value="Unassembled WGS sequence"/>
</dbReference>
<reference evidence="1 2" key="1">
    <citation type="submission" date="2024-03" db="EMBL/GenBank/DDBJ databases">
        <title>Mouse gut bacterial collection (mGBC) of GemPharmatech.</title>
        <authorList>
            <person name="He Y."/>
            <person name="Dong L."/>
            <person name="Wu D."/>
            <person name="Gao X."/>
            <person name="Lin Z."/>
        </authorList>
    </citation>
    <scope>NUCLEOTIDE SEQUENCE [LARGE SCALE GENOMIC DNA]</scope>
    <source>
        <strain evidence="1 2">54-13</strain>
    </source>
</reference>
<comment type="caution">
    <text evidence="1">The sequence shown here is derived from an EMBL/GenBank/DDBJ whole genome shotgun (WGS) entry which is preliminary data.</text>
</comment>
<evidence type="ECO:0000313" key="2">
    <source>
        <dbReference type="Proteomes" id="UP001565200"/>
    </source>
</evidence>
<dbReference type="EMBL" id="JBCLPP010000034">
    <property type="protein sequence ID" value="MEY8246146.1"/>
    <property type="molecule type" value="Genomic_DNA"/>
</dbReference>
<accession>A0ABV4CXR5</accession>
<organism evidence="1 2">
    <name type="scientific">Heminiphilus faecis</name>
    <dbReference type="NCBI Taxonomy" id="2601703"/>
    <lineage>
        <taxon>Bacteria</taxon>
        <taxon>Pseudomonadati</taxon>
        <taxon>Bacteroidota</taxon>
        <taxon>Bacteroidia</taxon>
        <taxon>Bacteroidales</taxon>
        <taxon>Muribaculaceae</taxon>
        <taxon>Heminiphilus</taxon>
    </lineage>
</organism>
<dbReference type="RefSeq" id="WP_205523814.1">
    <property type="nucleotide sequence ID" value="NZ_VSMC01000008.1"/>
</dbReference>
<proteinExistence type="predicted"/>
<sequence length="47" mass="5123">MKLVVLSIILLALAMVLLGVKVLFVKGGRFPSGHAHDIPALRDKKEK</sequence>
<keyword evidence="2" id="KW-1185">Reference proteome</keyword>
<protein>
    <submittedName>
        <fullName evidence="1">Uncharacterized protein</fullName>
    </submittedName>
</protein>